<feature type="compositionally biased region" description="Basic and acidic residues" evidence="1">
    <location>
        <begin position="102"/>
        <end position="112"/>
    </location>
</feature>
<name>A0A9J5YKX0_SOLCO</name>
<proteinExistence type="predicted"/>
<gene>
    <name evidence="2" type="ORF">H5410_032404</name>
</gene>
<evidence type="ECO:0000313" key="2">
    <source>
        <dbReference type="EMBL" id="KAG5601034.1"/>
    </source>
</evidence>
<reference evidence="2 3" key="1">
    <citation type="submission" date="2020-09" db="EMBL/GenBank/DDBJ databases">
        <title>De no assembly of potato wild relative species, Solanum commersonii.</title>
        <authorList>
            <person name="Cho K."/>
        </authorList>
    </citation>
    <scope>NUCLEOTIDE SEQUENCE [LARGE SCALE GENOMIC DNA]</scope>
    <source>
        <strain evidence="2">LZ3.2</strain>
        <tissue evidence="2">Leaf</tissue>
    </source>
</reference>
<keyword evidence="3" id="KW-1185">Reference proteome</keyword>
<feature type="compositionally biased region" description="Basic and acidic residues" evidence="1">
    <location>
        <begin position="57"/>
        <end position="67"/>
    </location>
</feature>
<organism evidence="2 3">
    <name type="scientific">Solanum commersonii</name>
    <name type="common">Commerson's wild potato</name>
    <name type="synonym">Commerson's nightshade</name>
    <dbReference type="NCBI Taxonomy" id="4109"/>
    <lineage>
        <taxon>Eukaryota</taxon>
        <taxon>Viridiplantae</taxon>
        <taxon>Streptophyta</taxon>
        <taxon>Embryophyta</taxon>
        <taxon>Tracheophyta</taxon>
        <taxon>Spermatophyta</taxon>
        <taxon>Magnoliopsida</taxon>
        <taxon>eudicotyledons</taxon>
        <taxon>Gunneridae</taxon>
        <taxon>Pentapetalae</taxon>
        <taxon>asterids</taxon>
        <taxon>lamiids</taxon>
        <taxon>Solanales</taxon>
        <taxon>Solanaceae</taxon>
        <taxon>Solanoideae</taxon>
        <taxon>Solaneae</taxon>
        <taxon>Solanum</taxon>
    </lineage>
</organism>
<dbReference type="Proteomes" id="UP000824120">
    <property type="component" value="Chromosome 6"/>
</dbReference>
<accession>A0A9J5YKX0</accession>
<protein>
    <submittedName>
        <fullName evidence="2">Uncharacterized protein</fullName>
    </submittedName>
</protein>
<sequence length="112" mass="13009">MLKVHDKMSVCYQQYNQEKNRNEKSGFSFHIHGIQDAMIETVSRIFLQRESGQQNSKQEELRSSKKHSEWRRKQRPSGASSSTDLFKEHNTAPAVQRNEGTTMKEGEKPQLS</sequence>
<comment type="caution">
    <text evidence="2">The sequence shown here is derived from an EMBL/GenBank/DDBJ whole genome shotgun (WGS) entry which is preliminary data.</text>
</comment>
<evidence type="ECO:0000313" key="3">
    <source>
        <dbReference type="Proteomes" id="UP000824120"/>
    </source>
</evidence>
<evidence type="ECO:0000256" key="1">
    <source>
        <dbReference type="SAM" id="MobiDB-lite"/>
    </source>
</evidence>
<feature type="region of interest" description="Disordered" evidence="1">
    <location>
        <begin position="50"/>
        <end position="112"/>
    </location>
</feature>
<dbReference type="EMBL" id="JACXVP010000006">
    <property type="protein sequence ID" value="KAG5601034.1"/>
    <property type="molecule type" value="Genomic_DNA"/>
</dbReference>
<dbReference type="AlphaFoldDB" id="A0A9J5YKX0"/>